<dbReference type="Gene3D" id="3.30.750.180">
    <property type="entry name" value="GpdQ, beta-strand dimerisation domain"/>
    <property type="match status" value="1"/>
</dbReference>
<dbReference type="InterPro" id="IPR026575">
    <property type="entry name" value="GpdQ/CpdA-like"/>
</dbReference>
<protein>
    <submittedName>
        <fullName evidence="6">3',5'-cyclic AMP phosphodiesterase CpdA</fullName>
    </submittedName>
</protein>
<dbReference type="InterPro" id="IPR050884">
    <property type="entry name" value="CNP_phosphodiesterase-III"/>
</dbReference>
<dbReference type="Proteomes" id="UP000538147">
    <property type="component" value="Unassembled WGS sequence"/>
</dbReference>
<dbReference type="InterPro" id="IPR004843">
    <property type="entry name" value="Calcineurin-like_PHP"/>
</dbReference>
<proteinExistence type="inferred from homology"/>
<evidence type="ECO:0000259" key="5">
    <source>
        <dbReference type="Pfam" id="PF00149"/>
    </source>
</evidence>
<evidence type="ECO:0000256" key="3">
    <source>
        <dbReference type="ARBA" id="ARBA00023004"/>
    </source>
</evidence>
<keyword evidence="7" id="KW-1185">Reference proteome</keyword>
<reference evidence="6 7" key="1">
    <citation type="submission" date="2020-08" db="EMBL/GenBank/DDBJ databases">
        <title>Genomic Encyclopedia of Type Strains, Phase IV (KMG-IV): sequencing the most valuable type-strain genomes for metagenomic binning, comparative biology and taxonomic classification.</title>
        <authorList>
            <person name="Goeker M."/>
        </authorList>
    </citation>
    <scope>NUCLEOTIDE SEQUENCE [LARGE SCALE GENOMIC DNA]</scope>
    <source>
        <strain evidence="6 7">DSM 102189</strain>
    </source>
</reference>
<dbReference type="InterPro" id="IPR029052">
    <property type="entry name" value="Metallo-depent_PP-like"/>
</dbReference>
<evidence type="ECO:0000313" key="7">
    <source>
        <dbReference type="Proteomes" id="UP000538147"/>
    </source>
</evidence>
<organism evidence="6 7">
    <name type="scientific">Polymorphobacter multimanifer</name>
    <dbReference type="NCBI Taxonomy" id="1070431"/>
    <lineage>
        <taxon>Bacteria</taxon>
        <taxon>Pseudomonadati</taxon>
        <taxon>Pseudomonadota</taxon>
        <taxon>Alphaproteobacteria</taxon>
        <taxon>Sphingomonadales</taxon>
        <taxon>Sphingosinicellaceae</taxon>
        <taxon>Polymorphobacter</taxon>
    </lineage>
</organism>
<dbReference type="Gene3D" id="3.60.21.40">
    <property type="entry name" value="GpdQ, catalytic alpha/beta sandwich domain"/>
    <property type="match status" value="1"/>
</dbReference>
<dbReference type="CDD" id="cd07402">
    <property type="entry name" value="MPP_GpdQ"/>
    <property type="match status" value="1"/>
</dbReference>
<keyword evidence="3" id="KW-0408">Iron</keyword>
<keyword evidence="1" id="KW-0479">Metal-binding</keyword>
<accession>A0A841L3E2</accession>
<evidence type="ECO:0000256" key="2">
    <source>
        <dbReference type="ARBA" id="ARBA00022801"/>
    </source>
</evidence>
<keyword evidence="2" id="KW-0378">Hydrolase</keyword>
<dbReference type="InterPro" id="IPR042281">
    <property type="entry name" value="GpdQ_beta-strand"/>
</dbReference>
<dbReference type="AlphaFoldDB" id="A0A841L3E2"/>
<evidence type="ECO:0000256" key="1">
    <source>
        <dbReference type="ARBA" id="ARBA00022723"/>
    </source>
</evidence>
<sequence length="287" mass="31591">MLIAQVTDIHLGFQPDDPAELNRKRFDDVVKTLLALSPRPDLLLATGDITEHGTIASYETFKALCDALPFPTLPALGNHDDRGNFFKVFPDSPRVGGFLQYCYDAGPLRVVVLDTLEEGRHGGSLDAGRAAWLDARLAEDARPTIVVLHHPPIETGNGWMTEDLDAGWVERLRAVVEKHSHIIRLVTGHLHRAIVTGWGGTTLAVCPSSAPQVAIDFRELDPEMPDGRDMIVAEGPGFALHYWTGRDLVTHFGSGGEHPVLARYNARMQPTVRHILAERVGESWGHD</sequence>
<dbReference type="GO" id="GO:0046872">
    <property type="term" value="F:metal ion binding"/>
    <property type="evidence" value="ECO:0007669"/>
    <property type="project" value="UniProtKB-KW"/>
</dbReference>
<dbReference type="InterPro" id="IPR042283">
    <property type="entry name" value="GpdQ_catalytic"/>
</dbReference>
<dbReference type="SUPFAM" id="SSF56300">
    <property type="entry name" value="Metallo-dependent phosphatases"/>
    <property type="match status" value="1"/>
</dbReference>
<dbReference type="RefSeq" id="WP_184197165.1">
    <property type="nucleotide sequence ID" value="NZ_JACIIV010000008.1"/>
</dbReference>
<dbReference type="PANTHER" id="PTHR42988">
    <property type="entry name" value="PHOSPHOHYDROLASE"/>
    <property type="match status" value="1"/>
</dbReference>
<gene>
    <name evidence="6" type="ORF">FHS79_001308</name>
</gene>
<comment type="similarity">
    <text evidence="4">Belongs to the cyclic nucleotide phosphodiesterase class-III family.</text>
</comment>
<feature type="domain" description="Calcineurin-like phosphoesterase" evidence="5">
    <location>
        <begin position="1"/>
        <end position="192"/>
    </location>
</feature>
<comment type="caution">
    <text evidence="6">The sequence shown here is derived from an EMBL/GenBank/DDBJ whole genome shotgun (WGS) entry which is preliminary data.</text>
</comment>
<evidence type="ECO:0000313" key="6">
    <source>
        <dbReference type="EMBL" id="MBB6227144.1"/>
    </source>
</evidence>
<dbReference type="EMBL" id="JACIIV010000008">
    <property type="protein sequence ID" value="MBB6227144.1"/>
    <property type="molecule type" value="Genomic_DNA"/>
</dbReference>
<evidence type="ECO:0000256" key="4">
    <source>
        <dbReference type="ARBA" id="ARBA00025742"/>
    </source>
</evidence>
<dbReference type="GO" id="GO:0004112">
    <property type="term" value="F:cyclic-nucleotide phosphodiesterase activity"/>
    <property type="evidence" value="ECO:0007669"/>
    <property type="project" value="InterPro"/>
</dbReference>
<dbReference type="Pfam" id="PF00149">
    <property type="entry name" value="Metallophos"/>
    <property type="match status" value="1"/>
</dbReference>
<dbReference type="PANTHER" id="PTHR42988:SF2">
    <property type="entry name" value="CYCLIC NUCLEOTIDE PHOSPHODIESTERASE CBUA0032-RELATED"/>
    <property type="match status" value="1"/>
</dbReference>
<name>A0A841L3E2_9SPHN</name>